<dbReference type="InterPro" id="IPR005495">
    <property type="entry name" value="LptG/LptF_permease"/>
</dbReference>
<proteinExistence type="predicted"/>
<evidence type="ECO:0000256" key="2">
    <source>
        <dbReference type="ARBA" id="ARBA00022475"/>
    </source>
</evidence>
<dbReference type="GO" id="GO:0015920">
    <property type="term" value="P:lipopolysaccharide transport"/>
    <property type="evidence" value="ECO:0007669"/>
    <property type="project" value="TreeGrafter"/>
</dbReference>
<comment type="subcellular location">
    <subcellularLocation>
        <location evidence="1">Cell membrane</location>
        <topology evidence="1">Multi-pass membrane protein</topology>
    </subcellularLocation>
</comment>
<dbReference type="PANTHER" id="PTHR33529">
    <property type="entry name" value="SLR0882 PROTEIN-RELATED"/>
    <property type="match status" value="1"/>
</dbReference>
<evidence type="ECO:0000256" key="4">
    <source>
        <dbReference type="ARBA" id="ARBA00022989"/>
    </source>
</evidence>
<evidence type="ECO:0000256" key="6">
    <source>
        <dbReference type="SAM" id="Phobius"/>
    </source>
</evidence>
<name>X1D528_9ZZZZ</name>
<feature type="non-terminal residue" evidence="7">
    <location>
        <position position="1"/>
    </location>
</feature>
<evidence type="ECO:0000256" key="5">
    <source>
        <dbReference type="ARBA" id="ARBA00023136"/>
    </source>
</evidence>
<evidence type="ECO:0000256" key="1">
    <source>
        <dbReference type="ARBA" id="ARBA00004651"/>
    </source>
</evidence>
<organism evidence="7">
    <name type="scientific">marine sediment metagenome</name>
    <dbReference type="NCBI Taxonomy" id="412755"/>
    <lineage>
        <taxon>unclassified sequences</taxon>
        <taxon>metagenomes</taxon>
        <taxon>ecological metagenomes</taxon>
    </lineage>
</organism>
<evidence type="ECO:0008006" key="8">
    <source>
        <dbReference type="Google" id="ProtNLM"/>
    </source>
</evidence>
<feature type="transmembrane region" description="Helical" evidence="6">
    <location>
        <begin position="43"/>
        <end position="60"/>
    </location>
</feature>
<feature type="non-terminal residue" evidence="7">
    <location>
        <position position="283"/>
    </location>
</feature>
<feature type="transmembrane region" description="Helical" evidence="6">
    <location>
        <begin position="250"/>
        <end position="270"/>
    </location>
</feature>
<keyword evidence="5 6" id="KW-0472">Membrane</keyword>
<feature type="transmembrane region" description="Helical" evidence="6">
    <location>
        <begin position="220"/>
        <end position="238"/>
    </location>
</feature>
<dbReference type="EMBL" id="BART01024347">
    <property type="protein sequence ID" value="GAH03370.1"/>
    <property type="molecule type" value="Genomic_DNA"/>
</dbReference>
<dbReference type="AlphaFoldDB" id="X1D528"/>
<accession>X1D528</accession>
<dbReference type="GO" id="GO:0043190">
    <property type="term" value="C:ATP-binding cassette (ABC) transporter complex"/>
    <property type="evidence" value="ECO:0007669"/>
    <property type="project" value="TreeGrafter"/>
</dbReference>
<keyword evidence="3 6" id="KW-0812">Transmembrane</keyword>
<keyword evidence="4 6" id="KW-1133">Transmembrane helix</keyword>
<keyword evidence="2" id="KW-1003">Cell membrane</keyword>
<dbReference type="PANTHER" id="PTHR33529:SF2">
    <property type="entry name" value="LIPOPOLYSACCHARIDE EXPORT SYSTEM PERMEASE PROTEIN LPTG"/>
    <property type="match status" value="1"/>
</dbReference>
<evidence type="ECO:0000256" key="3">
    <source>
        <dbReference type="ARBA" id="ARBA00022692"/>
    </source>
</evidence>
<comment type="caution">
    <text evidence="7">The sequence shown here is derived from an EMBL/GenBank/DDBJ whole genome shotgun (WGS) entry which is preliminary data.</text>
</comment>
<reference evidence="7" key="1">
    <citation type="journal article" date="2014" name="Front. Microbiol.">
        <title>High frequency of phylogenetically diverse reductive dehalogenase-homologous genes in deep subseafloor sedimentary metagenomes.</title>
        <authorList>
            <person name="Kawai M."/>
            <person name="Futagami T."/>
            <person name="Toyoda A."/>
            <person name="Takaki Y."/>
            <person name="Nishi S."/>
            <person name="Hori S."/>
            <person name="Arai W."/>
            <person name="Tsubouchi T."/>
            <person name="Morono Y."/>
            <person name="Uchiyama I."/>
            <person name="Ito T."/>
            <person name="Fujiyama A."/>
            <person name="Inagaki F."/>
            <person name="Takami H."/>
        </authorList>
    </citation>
    <scope>NUCLEOTIDE SEQUENCE</scope>
    <source>
        <strain evidence="7">Expedition CK06-06</strain>
    </source>
</reference>
<protein>
    <recommendedName>
        <fullName evidence="8">LptF/LptG family permease</fullName>
    </recommendedName>
</protein>
<gene>
    <name evidence="7" type="ORF">S01H4_44015</name>
</gene>
<dbReference type="Pfam" id="PF03739">
    <property type="entry name" value="LptF_LptG"/>
    <property type="match status" value="1"/>
</dbReference>
<evidence type="ECO:0000313" key="7">
    <source>
        <dbReference type="EMBL" id="GAH03370.1"/>
    </source>
</evidence>
<sequence length="283" mass="31359">GTLYFRDLSGMITVVAAAFSLGKMVRSNELVAVMASGVSLKRAIAPIVLLALLLTGLLVIDQELIIPPLGDKLVRGQDAIPGEESYDVWFISDGNGSLICSQRFDVKTSTLYNPTIIKRSKIPKSPIWKVTGRISAEKAIYNPQTGSWALIGGRFIEKDSEKGTRRVDSYDSDITPKDIPVRRKSRHKTLLSWSQLTALAAQRTKIKDLAQLYSQMHFHITDPIINLVMLMISLPILVCRDPKSMKSAVIISFAATAACFITTFVCKMLATEVVFDRVMPELW</sequence>